<dbReference type="AlphaFoldDB" id="A0AA40DLF3"/>
<reference evidence="3" key="1">
    <citation type="submission" date="2023-06" db="EMBL/GenBank/DDBJ databases">
        <title>Genome-scale phylogeny and comparative genomics of the fungal order Sordariales.</title>
        <authorList>
            <consortium name="Lawrence Berkeley National Laboratory"/>
            <person name="Hensen N."/>
            <person name="Bonometti L."/>
            <person name="Westerberg I."/>
            <person name="Brannstrom I.O."/>
            <person name="Guillou S."/>
            <person name="Cros-Aarteil S."/>
            <person name="Calhoun S."/>
            <person name="Haridas S."/>
            <person name="Kuo A."/>
            <person name="Mondo S."/>
            <person name="Pangilinan J."/>
            <person name="Riley R."/>
            <person name="Labutti K."/>
            <person name="Andreopoulos B."/>
            <person name="Lipzen A."/>
            <person name="Chen C."/>
            <person name="Yanf M."/>
            <person name="Daum C."/>
            <person name="Ng V."/>
            <person name="Clum A."/>
            <person name="Steindorff A."/>
            <person name="Ohm R."/>
            <person name="Martin F."/>
            <person name="Silar P."/>
            <person name="Natvig D."/>
            <person name="Lalanne C."/>
            <person name="Gautier V."/>
            <person name="Ament-Velasquez S.L."/>
            <person name="Kruys A."/>
            <person name="Hutchinson M.I."/>
            <person name="Powell A.J."/>
            <person name="Barry K."/>
            <person name="Miller A.N."/>
            <person name="Grigoriev I.V."/>
            <person name="Debuchy R."/>
            <person name="Gladieux P."/>
            <person name="Thoren M.H."/>
            <person name="Johannesson H."/>
        </authorList>
    </citation>
    <scope>NUCLEOTIDE SEQUENCE</scope>
    <source>
        <strain evidence="3">SMH4607-1</strain>
    </source>
</reference>
<evidence type="ECO:0000259" key="2">
    <source>
        <dbReference type="Pfam" id="PF05199"/>
    </source>
</evidence>
<accession>A0AA40DLF3</accession>
<dbReference type="InterPro" id="IPR012132">
    <property type="entry name" value="GMC_OxRdtase"/>
</dbReference>
<comment type="caution">
    <text evidence="3">The sequence shown here is derived from an EMBL/GenBank/DDBJ whole genome shotgun (WGS) entry which is preliminary data.</text>
</comment>
<dbReference type="SUPFAM" id="SSF51905">
    <property type="entry name" value="FAD/NAD(P)-binding domain"/>
    <property type="match status" value="1"/>
</dbReference>
<dbReference type="GO" id="GO:0016614">
    <property type="term" value="F:oxidoreductase activity, acting on CH-OH group of donors"/>
    <property type="evidence" value="ECO:0007669"/>
    <property type="project" value="InterPro"/>
</dbReference>
<proteinExistence type="inferred from homology"/>
<dbReference type="PANTHER" id="PTHR11552:SF115">
    <property type="entry name" value="DEHYDROGENASE XPTC-RELATED"/>
    <property type="match status" value="1"/>
</dbReference>
<organism evidence="3 4">
    <name type="scientific">Lasiosphaeris hirsuta</name>
    <dbReference type="NCBI Taxonomy" id="260670"/>
    <lineage>
        <taxon>Eukaryota</taxon>
        <taxon>Fungi</taxon>
        <taxon>Dikarya</taxon>
        <taxon>Ascomycota</taxon>
        <taxon>Pezizomycotina</taxon>
        <taxon>Sordariomycetes</taxon>
        <taxon>Sordariomycetidae</taxon>
        <taxon>Sordariales</taxon>
        <taxon>Lasiosphaeriaceae</taxon>
        <taxon>Lasiosphaeris</taxon>
    </lineage>
</organism>
<protein>
    <submittedName>
        <fullName evidence="3">GMC oxidoreductase-domain-containing protein</fullName>
    </submittedName>
</protein>
<dbReference type="GO" id="GO:0050660">
    <property type="term" value="F:flavin adenine dinucleotide binding"/>
    <property type="evidence" value="ECO:0007669"/>
    <property type="project" value="InterPro"/>
</dbReference>
<evidence type="ECO:0000313" key="3">
    <source>
        <dbReference type="EMBL" id="KAK0708019.1"/>
    </source>
</evidence>
<dbReference type="Pfam" id="PF05199">
    <property type="entry name" value="GMC_oxred_C"/>
    <property type="match status" value="1"/>
</dbReference>
<comment type="similarity">
    <text evidence="1">Belongs to the GMC oxidoreductase family.</text>
</comment>
<dbReference type="PANTHER" id="PTHR11552">
    <property type="entry name" value="GLUCOSE-METHANOL-CHOLINE GMC OXIDOREDUCTASE"/>
    <property type="match status" value="1"/>
</dbReference>
<gene>
    <name evidence="3" type="ORF">B0H67DRAFT_612542</name>
</gene>
<evidence type="ECO:0000256" key="1">
    <source>
        <dbReference type="ARBA" id="ARBA00010790"/>
    </source>
</evidence>
<dbReference type="Proteomes" id="UP001172102">
    <property type="component" value="Unassembled WGS sequence"/>
</dbReference>
<dbReference type="Gene3D" id="3.50.50.60">
    <property type="entry name" value="FAD/NAD(P)-binding domain"/>
    <property type="match status" value="2"/>
</dbReference>
<keyword evidence="4" id="KW-1185">Reference proteome</keyword>
<dbReference type="Gene3D" id="3.30.560.10">
    <property type="entry name" value="Glucose Oxidase, domain 3"/>
    <property type="match status" value="1"/>
</dbReference>
<name>A0AA40DLF3_9PEZI</name>
<evidence type="ECO:0000313" key="4">
    <source>
        <dbReference type="Proteomes" id="UP001172102"/>
    </source>
</evidence>
<feature type="domain" description="Glucose-methanol-choline oxidoreductase C-terminal" evidence="2">
    <location>
        <begin position="427"/>
        <end position="563"/>
    </location>
</feature>
<dbReference type="InterPro" id="IPR036188">
    <property type="entry name" value="FAD/NAD-bd_sf"/>
</dbReference>
<dbReference type="EMBL" id="JAUKUA010000006">
    <property type="protein sequence ID" value="KAK0708019.1"/>
    <property type="molecule type" value="Genomic_DNA"/>
</dbReference>
<sequence>MATDPTLPTFELKLDIQRVLFRLDPDSPVYGCQLSYPSDASRAFEPIVYEQIVRVPQLNTPGFSGAHTKRNLNLVSFLIHATGQEVSVPCNSRTGTCGAAGDGGSKYLGCVMTTNQTVRAKVKGACGNHMHNCSNSRCSFNATCHQDYGPYLASAMQPLIYDAADRCPSAVLDAGGPVPFHERARRFSPQYRSFYVAIQSLSLDKLWEFHRGPEERKSDFRQMGVGGGRGIVAMIKDVNVTGFGATMHRQKFPRGPRIPMRRKGLLPLFGLALVRALSPVAKPILHSTLLERGDQLRTEYGYIVVGGGTAGLTVADRLTEREGHFPRPSPGRVRRQQDRAANHRLGQLRRLPLPTRHRPPTFLSIAARYEAQDLAAYPPAHSDPTLVAGYRAQQRALAAAFRSNGSAVYIMLLRGAPNEGAVVSLRPLSRGTVSINAMDPYFGEVAVDYLALSNPADVDVLVEFTWFTRRLFAQTALSGYDPVERAPGREVATREGIEAWLRSGLNPSVFHHVGTAAMVPRALGGVVDEGLRVYGVQALSVVDASVMPDLPGAYTQQTVYAVAEKVSSLPLSRAAQNTQKRHG</sequence>
<dbReference type="InterPro" id="IPR007867">
    <property type="entry name" value="GMC_OxRtase_C"/>
</dbReference>